<dbReference type="CDD" id="cd00338">
    <property type="entry name" value="Ser_Recombinase"/>
    <property type="match status" value="1"/>
</dbReference>
<dbReference type="SUPFAM" id="SSF53041">
    <property type="entry name" value="Resolvase-like"/>
    <property type="match status" value="1"/>
</dbReference>
<evidence type="ECO:0000313" key="4">
    <source>
        <dbReference type="EMBL" id="QFQ29733.2"/>
    </source>
</evidence>
<keyword evidence="1" id="KW-0238">DNA-binding</keyword>
<dbReference type="PANTHER" id="PTHR30461">
    <property type="entry name" value="DNA-INVERTASE FROM LAMBDOID PROPHAGE"/>
    <property type="match status" value="1"/>
</dbReference>
<dbReference type="SMART" id="SM00857">
    <property type="entry name" value="Resolvase"/>
    <property type="match status" value="1"/>
</dbReference>
<dbReference type="GO" id="GO:0000150">
    <property type="term" value="F:DNA strand exchange activity"/>
    <property type="evidence" value="ECO:0007669"/>
    <property type="project" value="InterPro"/>
</dbReference>
<dbReference type="InterPro" id="IPR050639">
    <property type="entry name" value="SSR_resolvase"/>
</dbReference>
<gene>
    <name evidence="4" type="ORF">EEW87_004365</name>
</gene>
<evidence type="ECO:0000313" key="5">
    <source>
        <dbReference type="Proteomes" id="UP000271708"/>
    </source>
</evidence>
<proteinExistence type="predicted"/>
<dbReference type="Proteomes" id="UP000271708">
    <property type="component" value="Chromosome"/>
</dbReference>
<dbReference type="InterPro" id="IPR011109">
    <property type="entry name" value="DNA_bind_recombinase_dom"/>
</dbReference>
<dbReference type="Pfam" id="PF07508">
    <property type="entry name" value="Recombinase"/>
    <property type="match status" value="1"/>
</dbReference>
<organism evidence="4 5">
    <name type="scientific">Janibacter melonis</name>
    <dbReference type="NCBI Taxonomy" id="262209"/>
    <lineage>
        <taxon>Bacteria</taxon>
        <taxon>Bacillati</taxon>
        <taxon>Actinomycetota</taxon>
        <taxon>Actinomycetes</taxon>
        <taxon>Micrococcales</taxon>
        <taxon>Intrasporangiaceae</taxon>
        <taxon>Janibacter</taxon>
    </lineage>
</organism>
<dbReference type="GeneID" id="59160383"/>
<dbReference type="InterPro" id="IPR036162">
    <property type="entry name" value="Resolvase-like_N_sf"/>
</dbReference>
<evidence type="ECO:0000256" key="2">
    <source>
        <dbReference type="ARBA" id="ARBA00023172"/>
    </source>
</evidence>
<sequence>MTKRVALYARISVSKEESVSVARQLDAGRKLAEARGWEVVLVEKDDGVSASKSRPEDRDGWGRILHSDEPYDAVVIWKLDRLARRTIDFLHADGALQARRRPAAVVSVEESIDMTTPIGRVVATILAAFAELEASSISARVSAAKSYLAEVGRWPGGTAPYGWHAVQREGLPGWYLEKDPRTTEYVEGAARLVLSGASVYSAKQWLEAQGAPLPEASQGTRVRTGWSYRTVERVLRSPLLAGMTRKGDDVVRGADGRPRVDESLAVLTEGERRLLLALLDDKTDPRRQPRSSSVTTPFLAGVAVCDDCEKTMTRGTTSKRPALICTACHMTISRVQLEEHLVARLLDERGDEPVIEVTREAPSIDEAALADVEAEIQGATDAMREDDADVAALAERLVALKKARTKIKSMPSNSPDDFPWTFSGQTVKEAWAAAGDNHLARRQVLVGQLDGDRFRIRRGKVGRYLDTSRVVIAWNEGFPAMA</sequence>
<dbReference type="PROSITE" id="PS51736">
    <property type="entry name" value="RECOMBINASES_3"/>
    <property type="match status" value="1"/>
</dbReference>
<dbReference type="Pfam" id="PF00239">
    <property type="entry name" value="Resolvase"/>
    <property type="match status" value="1"/>
</dbReference>
<dbReference type="PANTHER" id="PTHR30461:SF2">
    <property type="entry name" value="SERINE RECOMBINASE PINE-RELATED"/>
    <property type="match status" value="1"/>
</dbReference>
<name>A0A5P8FKL6_9MICO</name>
<reference evidence="4 5" key="1">
    <citation type="submission" date="2019-09" db="EMBL/GenBank/DDBJ databases">
        <title>Complete Genome Sequence of Janibacter melonis M714 with both human health impact and industrial applications.</title>
        <authorList>
            <person name="Jin M."/>
            <person name="Zhao Q.R."/>
        </authorList>
    </citation>
    <scope>NUCLEOTIDE SEQUENCE [LARGE SCALE GENOMIC DNA]</scope>
    <source>
        <strain evidence="4 5">M714</strain>
    </source>
</reference>
<protein>
    <submittedName>
        <fullName evidence="4">Recombinase family protein</fullName>
    </submittedName>
</protein>
<dbReference type="Gene3D" id="3.40.50.1390">
    <property type="entry name" value="Resolvase, N-terminal catalytic domain"/>
    <property type="match status" value="1"/>
</dbReference>
<dbReference type="InterPro" id="IPR038109">
    <property type="entry name" value="DNA_bind_recomb_sf"/>
</dbReference>
<dbReference type="Gene3D" id="3.90.1750.20">
    <property type="entry name" value="Putative Large Serine Recombinase, Chain B, Domain 2"/>
    <property type="match status" value="1"/>
</dbReference>
<dbReference type="AlphaFoldDB" id="A0A5P8FKL6"/>
<dbReference type="EMBL" id="CP044548">
    <property type="protein sequence ID" value="QFQ29733.2"/>
    <property type="molecule type" value="Genomic_DNA"/>
</dbReference>
<keyword evidence="2" id="KW-0233">DNA recombination</keyword>
<evidence type="ECO:0000256" key="1">
    <source>
        <dbReference type="ARBA" id="ARBA00023125"/>
    </source>
</evidence>
<evidence type="ECO:0000259" key="3">
    <source>
        <dbReference type="PROSITE" id="PS51736"/>
    </source>
</evidence>
<feature type="domain" description="Resolvase/invertase-type recombinase catalytic" evidence="3">
    <location>
        <begin position="4"/>
        <end position="152"/>
    </location>
</feature>
<dbReference type="KEGG" id="jme:EEW87_004365"/>
<dbReference type="InterPro" id="IPR006119">
    <property type="entry name" value="Resolv_N"/>
</dbReference>
<accession>A0A5P8FKL6</accession>
<dbReference type="RefSeq" id="WP_123091042.1">
    <property type="nucleotide sequence ID" value="NZ_CP044548.2"/>
</dbReference>
<dbReference type="GO" id="GO:0003677">
    <property type="term" value="F:DNA binding"/>
    <property type="evidence" value="ECO:0007669"/>
    <property type="project" value="UniProtKB-KW"/>
</dbReference>